<keyword evidence="3" id="KW-1185">Reference proteome</keyword>
<organism evidence="2 3">
    <name type="scientific">Schizothecium vesticola</name>
    <dbReference type="NCBI Taxonomy" id="314040"/>
    <lineage>
        <taxon>Eukaryota</taxon>
        <taxon>Fungi</taxon>
        <taxon>Dikarya</taxon>
        <taxon>Ascomycota</taxon>
        <taxon>Pezizomycotina</taxon>
        <taxon>Sordariomycetes</taxon>
        <taxon>Sordariomycetidae</taxon>
        <taxon>Sordariales</taxon>
        <taxon>Schizotheciaceae</taxon>
        <taxon>Schizothecium</taxon>
    </lineage>
</organism>
<protein>
    <recommendedName>
        <fullName evidence="4">Secreted protein</fullName>
    </recommendedName>
</protein>
<dbReference type="EMBL" id="JAUKUD010000004">
    <property type="protein sequence ID" value="KAK0746096.1"/>
    <property type="molecule type" value="Genomic_DNA"/>
</dbReference>
<feature type="signal peptide" evidence="1">
    <location>
        <begin position="1"/>
        <end position="19"/>
    </location>
</feature>
<name>A0AA40EV91_9PEZI</name>
<feature type="non-terminal residue" evidence="2">
    <location>
        <position position="1"/>
    </location>
</feature>
<evidence type="ECO:0000313" key="2">
    <source>
        <dbReference type="EMBL" id="KAK0746096.1"/>
    </source>
</evidence>
<dbReference type="Proteomes" id="UP001172155">
    <property type="component" value="Unassembled WGS sequence"/>
</dbReference>
<sequence length="116" mass="13004">MGVPLVVWVWWCLVPSLWSERFRKVYRLRKRQGGSALLCLESIIRHTTSVEMALLFDVTHHNQRLRPCISRSNAHHAMPSPAWANPDSGSQGAASLSLVWETDNGEGCGDVMRSCS</sequence>
<accession>A0AA40EV91</accession>
<evidence type="ECO:0008006" key="4">
    <source>
        <dbReference type="Google" id="ProtNLM"/>
    </source>
</evidence>
<evidence type="ECO:0000313" key="3">
    <source>
        <dbReference type="Proteomes" id="UP001172155"/>
    </source>
</evidence>
<reference evidence="2" key="1">
    <citation type="submission" date="2023-06" db="EMBL/GenBank/DDBJ databases">
        <title>Genome-scale phylogeny and comparative genomics of the fungal order Sordariales.</title>
        <authorList>
            <consortium name="Lawrence Berkeley National Laboratory"/>
            <person name="Hensen N."/>
            <person name="Bonometti L."/>
            <person name="Westerberg I."/>
            <person name="Brannstrom I.O."/>
            <person name="Guillou S."/>
            <person name="Cros-Aarteil S."/>
            <person name="Calhoun S."/>
            <person name="Haridas S."/>
            <person name="Kuo A."/>
            <person name="Mondo S."/>
            <person name="Pangilinan J."/>
            <person name="Riley R."/>
            <person name="LaButti K."/>
            <person name="Andreopoulos B."/>
            <person name="Lipzen A."/>
            <person name="Chen C."/>
            <person name="Yanf M."/>
            <person name="Daum C."/>
            <person name="Ng V."/>
            <person name="Clum A."/>
            <person name="Steindorff A."/>
            <person name="Ohm R."/>
            <person name="Martin F."/>
            <person name="Silar P."/>
            <person name="Natvig D."/>
            <person name="Lalanne C."/>
            <person name="Gautier V."/>
            <person name="Ament-velasquez S.L."/>
            <person name="Kruys A."/>
            <person name="Hutchinson M.I."/>
            <person name="Powell A.J."/>
            <person name="Barry K."/>
            <person name="Miller A.N."/>
            <person name="Grigoriev I.V."/>
            <person name="Debuchy R."/>
            <person name="Gladieux P."/>
            <person name="Thoren M.H."/>
            <person name="Johannesson H."/>
        </authorList>
    </citation>
    <scope>NUCLEOTIDE SEQUENCE</scope>
    <source>
        <strain evidence="2">SMH3187-1</strain>
    </source>
</reference>
<dbReference type="AlphaFoldDB" id="A0AA40EV91"/>
<gene>
    <name evidence="2" type="ORF">B0T18DRAFT_410849</name>
</gene>
<proteinExistence type="predicted"/>
<feature type="chain" id="PRO_5041423345" description="Secreted protein" evidence="1">
    <location>
        <begin position="20"/>
        <end position="116"/>
    </location>
</feature>
<evidence type="ECO:0000256" key="1">
    <source>
        <dbReference type="SAM" id="SignalP"/>
    </source>
</evidence>
<keyword evidence="1" id="KW-0732">Signal</keyword>
<comment type="caution">
    <text evidence="2">The sequence shown here is derived from an EMBL/GenBank/DDBJ whole genome shotgun (WGS) entry which is preliminary data.</text>
</comment>